<dbReference type="CDD" id="cd00293">
    <property type="entry name" value="USP-like"/>
    <property type="match status" value="1"/>
</dbReference>
<dbReference type="InterPro" id="IPR014729">
    <property type="entry name" value="Rossmann-like_a/b/a_fold"/>
</dbReference>
<evidence type="ECO:0000259" key="2">
    <source>
        <dbReference type="Pfam" id="PF00582"/>
    </source>
</evidence>
<dbReference type="RefSeq" id="WP_015025258.1">
    <property type="nucleotide sequence ID" value="NC_018721.1"/>
</dbReference>
<dbReference type="STRING" id="313595.P700755_003028"/>
<dbReference type="EMBL" id="CP003879">
    <property type="protein sequence ID" value="AFU69704.1"/>
    <property type="molecule type" value="Genomic_DNA"/>
</dbReference>
<evidence type="ECO:0000313" key="4">
    <source>
        <dbReference type="Proteomes" id="UP000008514"/>
    </source>
</evidence>
<dbReference type="AlphaFoldDB" id="K4IH66"/>
<dbReference type="Proteomes" id="UP000008514">
    <property type="component" value="Chromosome"/>
</dbReference>
<reference evidence="3" key="2">
    <citation type="submission" date="2012-09" db="EMBL/GenBank/DDBJ databases">
        <title>The complete sequence of Psychroflexus torquis an extreme psychrophile from sea-ice that is stimulated by light.</title>
        <authorList>
            <person name="Feng S."/>
            <person name="Powell S.M."/>
            <person name="Bowman J.P."/>
        </authorList>
    </citation>
    <scope>NUCLEOTIDE SEQUENCE [LARGE SCALE GENOMIC DNA]</scope>
    <source>
        <strain evidence="3">ATCC 700755</strain>
    </source>
</reference>
<dbReference type="SUPFAM" id="SSF52402">
    <property type="entry name" value="Adenine nucleotide alpha hydrolases-like"/>
    <property type="match status" value="2"/>
</dbReference>
<proteinExistence type="inferred from homology"/>
<dbReference type="Pfam" id="PF00582">
    <property type="entry name" value="Usp"/>
    <property type="match status" value="2"/>
</dbReference>
<accession>K4IH66</accession>
<gene>
    <name evidence="3" type="ordered locus">P700755_003028</name>
</gene>
<sequence length="282" mass="32230">MKRILLPTDFSDNSFNAIQYALQIFKEDSCDFFILHTYTPVMISSGSMLDSDTALSLHTIAEKSAQKKMNALMDKIQSQFPNPKHSIKGQVSFNLLLTEMETLITEKNIDVVVMGTQGATGAKEVFIGTQTMYAIKKLNCPLLAVPANFDYEAPKDILFPTDFNLRKTNTYLTMLRELCNSHISRLHILNAYYGYPLNDAQLETKSFLDDYFTHTAHLFHLGKGGDVLEVIEQFQIKTKINLLVMIHNKHNFLENMLFRPVINQVVYHTQVPFLVIPSEERQ</sequence>
<dbReference type="PANTHER" id="PTHR46268:SF6">
    <property type="entry name" value="UNIVERSAL STRESS PROTEIN UP12"/>
    <property type="match status" value="1"/>
</dbReference>
<dbReference type="PANTHER" id="PTHR46268">
    <property type="entry name" value="STRESS RESPONSE PROTEIN NHAX"/>
    <property type="match status" value="1"/>
</dbReference>
<comment type="similarity">
    <text evidence="1">Belongs to the universal stress protein A family.</text>
</comment>
<dbReference type="InterPro" id="IPR006016">
    <property type="entry name" value="UspA"/>
</dbReference>
<evidence type="ECO:0000256" key="1">
    <source>
        <dbReference type="ARBA" id="ARBA00008791"/>
    </source>
</evidence>
<feature type="domain" description="UspA" evidence="2">
    <location>
        <begin position="223"/>
        <end position="277"/>
    </location>
</feature>
<keyword evidence="4" id="KW-1185">Reference proteome</keyword>
<dbReference type="PRINTS" id="PR01438">
    <property type="entry name" value="UNVRSLSTRESS"/>
</dbReference>
<evidence type="ECO:0000313" key="3">
    <source>
        <dbReference type="EMBL" id="AFU69704.1"/>
    </source>
</evidence>
<dbReference type="Gene3D" id="3.40.50.620">
    <property type="entry name" value="HUPs"/>
    <property type="match status" value="2"/>
</dbReference>
<dbReference type="OrthoDB" id="9788959at2"/>
<feature type="domain" description="UspA" evidence="2">
    <location>
        <begin position="1"/>
        <end position="146"/>
    </location>
</feature>
<name>K4IH66_PSYTT</name>
<dbReference type="InterPro" id="IPR006015">
    <property type="entry name" value="Universal_stress_UspA"/>
</dbReference>
<dbReference type="HOGENOM" id="CLU_049301_2_4_10"/>
<organism evidence="3 4">
    <name type="scientific">Psychroflexus torquis (strain ATCC 700755 / CIP 106069 / ACAM 623)</name>
    <dbReference type="NCBI Taxonomy" id="313595"/>
    <lineage>
        <taxon>Bacteria</taxon>
        <taxon>Pseudomonadati</taxon>
        <taxon>Bacteroidota</taxon>
        <taxon>Flavobacteriia</taxon>
        <taxon>Flavobacteriales</taxon>
        <taxon>Flavobacteriaceae</taxon>
        <taxon>Psychroflexus</taxon>
    </lineage>
</organism>
<reference evidence="3" key="1">
    <citation type="submission" date="2006-03" db="EMBL/GenBank/DDBJ databases">
        <authorList>
            <person name="Bowman J."/>
            <person name="Ferriera S."/>
            <person name="Johnson J."/>
            <person name="Kravitz S."/>
            <person name="Halpern A."/>
            <person name="Remington K."/>
            <person name="Beeson K."/>
            <person name="Tran B."/>
            <person name="Rogers Y.-H."/>
            <person name="Friedman R."/>
            <person name="Venter J.C."/>
        </authorList>
    </citation>
    <scope>NUCLEOTIDE SEQUENCE [LARGE SCALE GENOMIC DNA]</scope>
    <source>
        <strain evidence="3">ATCC 700755</strain>
    </source>
</reference>
<dbReference type="eggNOG" id="COG0589">
    <property type="taxonomic scope" value="Bacteria"/>
</dbReference>
<protein>
    <submittedName>
        <fullName evidence="3">Universal stress protein, UspA family</fullName>
    </submittedName>
</protein>
<dbReference type="KEGG" id="ptq:P700755_003028"/>